<dbReference type="STRING" id="1278311.GCA_000428705_00611"/>
<protein>
    <submittedName>
        <fullName evidence="2">Cytidylyltransferase family</fullName>
    </submittedName>
</protein>
<feature type="transmembrane region" description="Helical" evidence="1">
    <location>
        <begin position="147"/>
        <end position="170"/>
    </location>
</feature>
<dbReference type="KEGG" id="aaxa:NCTC10138_01636"/>
<evidence type="ECO:0000313" key="2">
    <source>
        <dbReference type="EMBL" id="VEU81238.1"/>
    </source>
</evidence>
<keyword evidence="2" id="KW-0548">Nucleotidyltransferase</keyword>
<keyword evidence="3" id="KW-1185">Reference proteome</keyword>
<proteinExistence type="predicted"/>
<reference evidence="2 3" key="1">
    <citation type="submission" date="2019-01" db="EMBL/GenBank/DDBJ databases">
        <authorList>
            <consortium name="Pathogen Informatics"/>
        </authorList>
    </citation>
    <scope>NUCLEOTIDE SEQUENCE [LARGE SCALE GENOMIC DNA]</scope>
    <source>
        <strain evidence="2 3">NCTC10138</strain>
    </source>
</reference>
<dbReference type="InterPro" id="IPR037997">
    <property type="entry name" value="Dgk1-like"/>
</dbReference>
<dbReference type="PANTHER" id="PTHR31303">
    <property type="entry name" value="CTP-DEPENDENT DIACYLGLYCEROL KINASE 1"/>
    <property type="match status" value="1"/>
</dbReference>
<organism evidence="2 3">
    <name type="scientific">Haploplasma axanthum</name>
    <name type="common">Acholeplasma axanthum</name>
    <dbReference type="NCBI Taxonomy" id="29552"/>
    <lineage>
        <taxon>Bacteria</taxon>
        <taxon>Bacillati</taxon>
        <taxon>Mycoplasmatota</taxon>
        <taxon>Mollicutes</taxon>
        <taxon>Acholeplasmatales</taxon>
        <taxon>Acholeplasmataceae</taxon>
        <taxon>Haploplasma</taxon>
    </lineage>
</organism>
<keyword evidence="1" id="KW-1133">Transmembrane helix</keyword>
<gene>
    <name evidence="2" type="ORF">NCTC10138_01636</name>
</gene>
<dbReference type="GO" id="GO:0016779">
    <property type="term" value="F:nucleotidyltransferase activity"/>
    <property type="evidence" value="ECO:0007669"/>
    <property type="project" value="UniProtKB-KW"/>
</dbReference>
<feature type="transmembrane region" description="Helical" evidence="1">
    <location>
        <begin position="91"/>
        <end position="108"/>
    </location>
</feature>
<dbReference type="AlphaFoldDB" id="A0A449BFN3"/>
<dbReference type="GO" id="GO:0004143">
    <property type="term" value="F:ATP-dependent diacylglycerol kinase activity"/>
    <property type="evidence" value="ECO:0007669"/>
    <property type="project" value="InterPro"/>
</dbReference>
<name>A0A449BFN3_HAPAX</name>
<feature type="transmembrane region" description="Helical" evidence="1">
    <location>
        <begin position="202"/>
        <end position="218"/>
    </location>
</feature>
<feature type="transmembrane region" description="Helical" evidence="1">
    <location>
        <begin position="46"/>
        <end position="70"/>
    </location>
</feature>
<keyword evidence="1" id="KW-0812">Transmembrane</keyword>
<accession>A0A449BFN3</accession>
<dbReference type="OrthoDB" id="8149352at2"/>
<dbReference type="PANTHER" id="PTHR31303:SF1">
    <property type="entry name" value="CTP-DEPENDENT DIACYLGLYCEROL KINASE 1"/>
    <property type="match status" value="1"/>
</dbReference>
<dbReference type="RefSeq" id="WP_026390254.1">
    <property type="nucleotide sequence ID" value="NZ_LR215048.1"/>
</dbReference>
<evidence type="ECO:0000313" key="3">
    <source>
        <dbReference type="Proteomes" id="UP000289841"/>
    </source>
</evidence>
<dbReference type="Proteomes" id="UP000289841">
    <property type="component" value="Chromosome"/>
</dbReference>
<keyword evidence="1" id="KW-0472">Membrane</keyword>
<sequence length="219" mass="24243">MNNILGVILSFVFVFLIIGASTILQKKQIIGEEGTRKLVHIGVSNWWFFVIFMFNNMYYAIIPPIIFIVLNYLSYKKNIFKSMERKEDNNLGTVYFPIALLILVIFSFTFMDPILAGIGILVLGYGDGIAAIIGKKYGKIKLLNNKTLMGSATMFIVSFIVSLVMLMAFMNLSVDVAIVLSIVAASVGMLVELITPFGLDNLSVPIIVSICLNILIAII</sequence>
<dbReference type="EMBL" id="LR215048">
    <property type="protein sequence ID" value="VEU81238.1"/>
    <property type="molecule type" value="Genomic_DNA"/>
</dbReference>
<keyword evidence="2" id="KW-0808">Transferase</keyword>
<evidence type="ECO:0000256" key="1">
    <source>
        <dbReference type="SAM" id="Phobius"/>
    </source>
</evidence>
<feature type="transmembrane region" description="Helical" evidence="1">
    <location>
        <begin position="114"/>
        <end position="135"/>
    </location>
</feature>
<feature type="transmembrane region" description="Helical" evidence="1">
    <location>
        <begin position="176"/>
        <end position="195"/>
    </location>
</feature>